<evidence type="ECO:0000256" key="13">
    <source>
        <dbReference type="ARBA" id="ARBA00023012"/>
    </source>
</evidence>
<evidence type="ECO:0000256" key="6">
    <source>
        <dbReference type="ARBA" id="ARBA00022553"/>
    </source>
</evidence>
<dbReference type="SMART" id="SM00387">
    <property type="entry name" value="HATPase_c"/>
    <property type="match status" value="1"/>
</dbReference>
<keyword evidence="14 15" id="KW-0472">Membrane</keyword>
<evidence type="ECO:0000256" key="3">
    <source>
        <dbReference type="ARBA" id="ARBA00012438"/>
    </source>
</evidence>
<keyword evidence="10" id="KW-0418">Kinase</keyword>
<evidence type="ECO:0000256" key="9">
    <source>
        <dbReference type="ARBA" id="ARBA00022741"/>
    </source>
</evidence>
<dbReference type="Pfam" id="PF00512">
    <property type="entry name" value="HisKA"/>
    <property type="match status" value="1"/>
</dbReference>
<evidence type="ECO:0000259" key="17">
    <source>
        <dbReference type="PROSITE" id="PS50885"/>
    </source>
</evidence>
<evidence type="ECO:0000313" key="18">
    <source>
        <dbReference type="EMBL" id="RKD21050.1"/>
    </source>
</evidence>
<dbReference type="InterPro" id="IPR041610">
    <property type="entry name" value="ArlS_N"/>
</dbReference>
<reference evidence="18 19" key="1">
    <citation type="submission" date="2016-08" db="EMBL/GenBank/DDBJ databases">
        <title>Novel Firmicute Genomes.</title>
        <authorList>
            <person name="Poppleton D.I."/>
            <person name="Gribaldo S."/>
        </authorList>
    </citation>
    <scope>NUCLEOTIDE SEQUENCE [LARGE SCALE GENOMIC DNA]</scope>
    <source>
        <strain evidence="18 19">RAOx-1</strain>
    </source>
</reference>
<dbReference type="GO" id="GO:0005886">
    <property type="term" value="C:plasma membrane"/>
    <property type="evidence" value="ECO:0007669"/>
    <property type="project" value="UniProtKB-SubCell"/>
</dbReference>
<comment type="subcellular location">
    <subcellularLocation>
        <location evidence="2">Cell membrane</location>
        <topology evidence="2">Multi-pass membrane protein</topology>
    </subcellularLocation>
</comment>
<evidence type="ECO:0000256" key="11">
    <source>
        <dbReference type="ARBA" id="ARBA00022840"/>
    </source>
</evidence>
<evidence type="ECO:0000256" key="5">
    <source>
        <dbReference type="ARBA" id="ARBA00022475"/>
    </source>
</evidence>
<dbReference type="PRINTS" id="PR00344">
    <property type="entry name" value="BCTRLSENSOR"/>
</dbReference>
<evidence type="ECO:0000256" key="4">
    <source>
        <dbReference type="ARBA" id="ARBA00015735"/>
    </source>
</evidence>
<dbReference type="InterPro" id="IPR003594">
    <property type="entry name" value="HATPase_dom"/>
</dbReference>
<feature type="domain" description="Histidine kinase" evidence="16">
    <location>
        <begin position="240"/>
        <end position="451"/>
    </location>
</feature>
<keyword evidence="8 15" id="KW-0812">Transmembrane</keyword>
<dbReference type="InterPro" id="IPR050398">
    <property type="entry name" value="HssS/ArlS-like"/>
</dbReference>
<dbReference type="Pfam" id="PF18719">
    <property type="entry name" value="ArlS_N"/>
    <property type="match status" value="1"/>
</dbReference>
<evidence type="ECO:0000256" key="12">
    <source>
        <dbReference type="ARBA" id="ARBA00022989"/>
    </source>
</evidence>
<gene>
    <name evidence="18" type="ORF">BEP19_15340</name>
</gene>
<evidence type="ECO:0000256" key="1">
    <source>
        <dbReference type="ARBA" id="ARBA00000085"/>
    </source>
</evidence>
<evidence type="ECO:0000256" key="2">
    <source>
        <dbReference type="ARBA" id="ARBA00004651"/>
    </source>
</evidence>
<proteinExistence type="predicted"/>
<dbReference type="CDD" id="cd00082">
    <property type="entry name" value="HisKA"/>
    <property type="match status" value="1"/>
</dbReference>
<dbReference type="Gene3D" id="1.10.287.130">
    <property type="match status" value="1"/>
</dbReference>
<dbReference type="RefSeq" id="WP_120191119.1">
    <property type="nucleotide sequence ID" value="NZ_MCHY01000013.1"/>
</dbReference>
<dbReference type="PANTHER" id="PTHR45528:SF1">
    <property type="entry name" value="SENSOR HISTIDINE KINASE CPXA"/>
    <property type="match status" value="1"/>
</dbReference>
<dbReference type="InterPro" id="IPR003661">
    <property type="entry name" value="HisK_dim/P_dom"/>
</dbReference>
<keyword evidence="19" id="KW-1185">Reference proteome</keyword>
<dbReference type="FunFam" id="1.10.287.130:FF:000001">
    <property type="entry name" value="Two-component sensor histidine kinase"/>
    <property type="match status" value="1"/>
</dbReference>
<dbReference type="PANTHER" id="PTHR45528">
    <property type="entry name" value="SENSOR HISTIDINE KINASE CPXA"/>
    <property type="match status" value="1"/>
</dbReference>
<keyword evidence="13" id="KW-0902">Two-component regulatory system</keyword>
<keyword evidence="5" id="KW-1003">Cell membrane</keyword>
<dbReference type="AlphaFoldDB" id="A0A419SDI5"/>
<keyword evidence="11" id="KW-0067">ATP-binding</keyword>
<dbReference type="EC" id="2.7.13.3" evidence="3"/>
<sequence>MSVKIRLTLLSTLWLLLLLIFLNSFIYTYFEKITTQSEIQLLLNKADSILQKEKLHDTTDWDDPSVLKESLIYNEMLRIIGHDGHIRNVVYSNKELLKINGKFTTRAQSDIVEADGHRSIIVRVPIYNGQEVVGTLEIAKQLVSLDYYGSILVKGLLIASGIAVILSFIGSYFYTKLVFRPVNRLADTMQEIEQSGSFQKLDLGSHSMQPDELDKLGLIFNKMIGKLEKNFHRQHQFIADASHELRTPLTIIESYASLLKRWARNDPAVREEAVEAIYSESIRLKGLVKSLLTLAEGQEAPLHSETFSFLPLVQGITSSLQQTYGRVIEVDTDQTEIWLVADVEKMKQLLIILLDNALKYSEQKVEIFIEERADQVRFTIQDYGIGIREQDLPYLFERFYRVDQARSRKTGGTGLGLSIAKRIVDQHKGTIEVNSRLNEGTRICVQLPKHQG</sequence>
<feature type="transmembrane region" description="Helical" evidence="15">
    <location>
        <begin position="151"/>
        <end position="174"/>
    </location>
</feature>
<evidence type="ECO:0000256" key="15">
    <source>
        <dbReference type="SAM" id="Phobius"/>
    </source>
</evidence>
<dbReference type="InterPro" id="IPR036890">
    <property type="entry name" value="HATPase_C_sf"/>
</dbReference>
<dbReference type="OrthoDB" id="9786919at2"/>
<comment type="catalytic activity">
    <reaction evidence="1">
        <text>ATP + protein L-histidine = ADP + protein N-phospho-L-histidine.</text>
        <dbReference type="EC" id="2.7.13.3"/>
    </reaction>
</comment>
<dbReference type="InterPro" id="IPR003660">
    <property type="entry name" value="HAMP_dom"/>
</dbReference>
<keyword evidence="6" id="KW-0597">Phosphoprotein</keyword>
<evidence type="ECO:0000256" key="7">
    <source>
        <dbReference type="ARBA" id="ARBA00022679"/>
    </source>
</evidence>
<comment type="caution">
    <text evidence="18">The sequence shown here is derived from an EMBL/GenBank/DDBJ whole genome shotgun (WGS) entry which is preliminary data.</text>
</comment>
<keyword evidence="9" id="KW-0547">Nucleotide-binding</keyword>
<dbReference type="Gene3D" id="6.10.340.10">
    <property type="match status" value="1"/>
</dbReference>
<dbReference type="SMART" id="SM00388">
    <property type="entry name" value="HisKA"/>
    <property type="match status" value="1"/>
</dbReference>
<dbReference type="GO" id="GO:0005524">
    <property type="term" value="F:ATP binding"/>
    <property type="evidence" value="ECO:0007669"/>
    <property type="project" value="UniProtKB-KW"/>
</dbReference>
<dbReference type="EMBL" id="MCHY01000013">
    <property type="protein sequence ID" value="RKD21050.1"/>
    <property type="molecule type" value="Genomic_DNA"/>
</dbReference>
<dbReference type="CDD" id="cd06225">
    <property type="entry name" value="HAMP"/>
    <property type="match status" value="1"/>
</dbReference>
<dbReference type="SMART" id="SM00304">
    <property type="entry name" value="HAMP"/>
    <property type="match status" value="1"/>
</dbReference>
<dbReference type="PROSITE" id="PS50109">
    <property type="entry name" value="HIS_KIN"/>
    <property type="match status" value="1"/>
</dbReference>
<evidence type="ECO:0000313" key="19">
    <source>
        <dbReference type="Proteomes" id="UP000284219"/>
    </source>
</evidence>
<dbReference type="InterPro" id="IPR005467">
    <property type="entry name" value="His_kinase_dom"/>
</dbReference>
<feature type="domain" description="HAMP" evidence="17">
    <location>
        <begin position="176"/>
        <end position="232"/>
    </location>
</feature>
<evidence type="ECO:0000259" key="16">
    <source>
        <dbReference type="PROSITE" id="PS50109"/>
    </source>
</evidence>
<dbReference type="Pfam" id="PF02518">
    <property type="entry name" value="HATPase_c"/>
    <property type="match status" value="1"/>
</dbReference>
<dbReference type="GO" id="GO:0000155">
    <property type="term" value="F:phosphorelay sensor kinase activity"/>
    <property type="evidence" value="ECO:0007669"/>
    <property type="project" value="InterPro"/>
</dbReference>
<dbReference type="InterPro" id="IPR004358">
    <property type="entry name" value="Sig_transdc_His_kin-like_C"/>
</dbReference>
<organism evidence="18 19">
    <name type="scientific">Ammoniphilus oxalaticus</name>
    <dbReference type="NCBI Taxonomy" id="66863"/>
    <lineage>
        <taxon>Bacteria</taxon>
        <taxon>Bacillati</taxon>
        <taxon>Bacillota</taxon>
        <taxon>Bacilli</taxon>
        <taxon>Bacillales</taxon>
        <taxon>Paenibacillaceae</taxon>
        <taxon>Aneurinibacillus group</taxon>
        <taxon>Ammoniphilus</taxon>
    </lineage>
</organism>
<accession>A0A419SDI5</accession>
<dbReference type="InterPro" id="IPR036097">
    <property type="entry name" value="HisK_dim/P_sf"/>
</dbReference>
<evidence type="ECO:0000256" key="14">
    <source>
        <dbReference type="ARBA" id="ARBA00023136"/>
    </source>
</evidence>
<dbReference type="SUPFAM" id="SSF55874">
    <property type="entry name" value="ATPase domain of HSP90 chaperone/DNA topoisomerase II/histidine kinase"/>
    <property type="match status" value="1"/>
</dbReference>
<dbReference type="Proteomes" id="UP000284219">
    <property type="component" value="Unassembled WGS sequence"/>
</dbReference>
<dbReference type="Gene3D" id="3.30.565.10">
    <property type="entry name" value="Histidine kinase-like ATPase, C-terminal domain"/>
    <property type="match status" value="1"/>
</dbReference>
<keyword evidence="12 15" id="KW-1133">Transmembrane helix</keyword>
<keyword evidence="7" id="KW-0808">Transferase</keyword>
<dbReference type="CDD" id="cd00075">
    <property type="entry name" value="HATPase"/>
    <property type="match status" value="1"/>
</dbReference>
<evidence type="ECO:0000256" key="10">
    <source>
        <dbReference type="ARBA" id="ARBA00022777"/>
    </source>
</evidence>
<dbReference type="SUPFAM" id="SSF47384">
    <property type="entry name" value="Homodimeric domain of signal transducing histidine kinase"/>
    <property type="match status" value="1"/>
</dbReference>
<protein>
    <recommendedName>
        <fullName evidence="4">Signal transduction histidine-protein kinase ArlS</fullName>
        <ecNumber evidence="3">2.7.13.3</ecNumber>
    </recommendedName>
</protein>
<name>A0A419SDI5_9BACL</name>
<evidence type="ECO:0000256" key="8">
    <source>
        <dbReference type="ARBA" id="ARBA00022692"/>
    </source>
</evidence>
<dbReference type="FunFam" id="3.30.565.10:FF:000006">
    <property type="entry name" value="Sensor histidine kinase WalK"/>
    <property type="match status" value="1"/>
</dbReference>
<dbReference type="PROSITE" id="PS50885">
    <property type="entry name" value="HAMP"/>
    <property type="match status" value="1"/>
</dbReference>